<dbReference type="AlphaFoldDB" id="A0AA42CNY7"/>
<evidence type="ECO:0000259" key="1">
    <source>
        <dbReference type="Pfam" id="PF06114"/>
    </source>
</evidence>
<evidence type="ECO:0000313" key="2">
    <source>
        <dbReference type="EMBL" id="MCW6509875.1"/>
    </source>
</evidence>
<reference evidence="2" key="1">
    <citation type="submission" date="2022-05" db="EMBL/GenBank/DDBJ databases">
        <authorList>
            <person name="Pankratov T."/>
        </authorList>
    </citation>
    <scope>NUCLEOTIDE SEQUENCE</scope>
    <source>
        <strain evidence="2">BP6-180914</strain>
    </source>
</reference>
<dbReference type="InterPro" id="IPR052345">
    <property type="entry name" value="Rad_response_metalloprotease"/>
</dbReference>
<sequence length="275" mass="31422">MSLSRAEAILESLGIDRPEDIDLEMVAWSLGAKVKYRPLCSCEARICGHGNKAIITVDDRKSARRVRFSLAHELGHWTHHRERLLICRSVDIGKSSGSRRDATDPEKVADRFASELILPSYILHPMLKGYRTLNLKTMREVGSAFNASLTATAIRIMQSNTFHAMIVCHRPGKKPWFERADCVPDRWFPKATLDCESYAKEVLANKTEQVHPRKIGADAWFDRPEAERYEVSEQSFPLPNNEVLTLLTFSDPAMMEEQRERRQYGLSIDPAIRVR</sequence>
<dbReference type="PANTHER" id="PTHR43236:SF1">
    <property type="entry name" value="BLL7220 PROTEIN"/>
    <property type="match status" value="1"/>
</dbReference>
<dbReference type="PANTHER" id="PTHR43236">
    <property type="entry name" value="ANTITOXIN HIGA1"/>
    <property type="match status" value="1"/>
</dbReference>
<gene>
    <name evidence="2" type="ORF">M8523_17800</name>
</gene>
<keyword evidence="3" id="KW-1185">Reference proteome</keyword>
<dbReference type="Gene3D" id="1.10.10.2910">
    <property type="match status" value="1"/>
</dbReference>
<accession>A0AA42CNY7</accession>
<dbReference type="InterPro" id="IPR010359">
    <property type="entry name" value="IrrE_HExxH"/>
</dbReference>
<feature type="domain" description="IrrE N-terminal-like" evidence="1">
    <location>
        <begin position="52"/>
        <end position="156"/>
    </location>
</feature>
<evidence type="ECO:0000313" key="3">
    <source>
        <dbReference type="Proteomes" id="UP001165667"/>
    </source>
</evidence>
<dbReference type="Pfam" id="PF06114">
    <property type="entry name" value="Peptidase_M78"/>
    <property type="match status" value="1"/>
</dbReference>
<organism evidence="2 3">
    <name type="scientific">Lichenifustis flavocetrariae</name>
    <dbReference type="NCBI Taxonomy" id="2949735"/>
    <lineage>
        <taxon>Bacteria</taxon>
        <taxon>Pseudomonadati</taxon>
        <taxon>Pseudomonadota</taxon>
        <taxon>Alphaproteobacteria</taxon>
        <taxon>Hyphomicrobiales</taxon>
        <taxon>Lichenihabitantaceae</taxon>
        <taxon>Lichenifustis</taxon>
    </lineage>
</organism>
<comment type="caution">
    <text evidence="2">The sequence shown here is derived from an EMBL/GenBank/DDBJ whole genome shotgun (WGS) entry which is preliminary data.</text>
</comment>
<dbReference type="RefSeq" id="WP_282586248.1">
    <property type="nucleotide sequence ID" value="NZ_JAMOIM010000012.1"/>
</dbReference>
<proteinExistence type="predicted"/>
<protein>
    <submittedName>
        <fullName evidence="2">ImmA/IrrE family metallo-endopeptidase</fullName>
    </submittedName>
</protein>
<dbReference type="EMBL" id="JAMOIM010000012">
    <property type="protein sequence ID" value="MCW6509875.1"/>
    <property type="molecule type" value="Genomic_DNA"/>
</dbReference>
<dbReference type="Proteomes" id="UP001165667">
    <property type="component" value="Unassembled WGS sequence"/>
</dbReference>
<name>A0AA42CNY7_9HYPH</name>